<evidence type="ECO:0000313" key="2">
    <source>
        <dbReference type="EMBL" id="WXA14563.1"/>
    </source>
</evidence>
<dbReference type="SUPFAM" id="SSF52540">
    <property type="entry name" value="P-loop containing nucleoside triphosphate hydrolases"/>
    <property type="match status" value="1"/>
</dbReference>
<dbReference type="RefSeq" id="WP_338734027.1">
    <property type="nucleotide sequence ID" value="NZ_CP136924.1"/>
</dbReference>
<dbReference type="Pfam" id="PF13479">
    <property type="entry name" value="AAA_24"/>
    <property type="match status" value="1"/>
</dbReference>
<protein>
    <submittedName>
        <fullName evidence="1">AAA family ATPase</fullName>
    </submittedName>
</protein>
<name>A0AAU6NZJ4_9FLAO</name>
<proteinExistence type="predicted"/>
<reference evidence="1 3" key="1">
    <citation type="submission" date="2023-10" db="EMBL/GenBank/DDBJ databases">
        <title>Culture-based analysis of two novel bacteria associated with mangrove crab gills.</title>
        <authorList>
            <person name="Yang X."/>
            <person name="Garuglieri E."/>
            <person name="Van Goethem M.W."/>
            <person name="Fusi M."/>
            <person name="Marasco R."/>
            <person name="Daffonchio D.G."/>
        </authorList>
    </citation>
    <scope>NUCLEOTIDE SEQUENCE [LARGE SCALE GENOMIC DNA]</scope>
    <source>
        <strain evidence="2">UG2-1</strain>
        <strain evidence="1">UG2-2</strain>
        <strain evidence="3">UG2_2</strain>
    </source>
</reference>
<evidence type="ECO:0000313" key="1">
    <source>
        <dbReference type="EMBL" id="WXA03013.1"/>
    </source>
</evidence>
<dbReference type="KEGG" id="mcaa:R3L15_06675"/>
<sequence>MDIINIHPFFMEFIQIKLNNYKQQLLIILNTKIMELKKSQRERVKLRIGISGASGFGKTHSALLLAYGMTNDWSKIALIDSENSSGSLYSHLGNYNTLDLSAPFSPERYIKAIKVCEDAGMEVIIIDSVSPEWSGTGGCLQIHEQLGGRFQDWMPVKKRHQAFIDSILQSKCHIITTTRRKIDYSLDIGSNGKSKVVKHGTKEITADGYEYELTLNFELINDNHLVRASKDRTGLYMNKSEFVITSKIGRQLLDWCNQGSISQNEVESRINECLSISELMKLYKEFPQFQQTLNSQFQSKKQQLENLVKPSNFSSNGINKS</sequence>
<dbReference type="InterPro" id="IPR027417">
    <property type="entry name" value="P-loop_NTPase"/>
</dbReference>
<accession>A0AAU6NZJ4</accession>
<dbReference type="AlphaFoldDB" id="A0AAU6NZJ4"/>
<keyword evidence="3" id="KW-1185">Reference proteome</keyword>
<dbReference type="EMBL" id="CP136925">
    <property type="protein sequence ID" value="WXA14563.1"/>
    <property type="molecule type" value="Genomic_DNA"/>
</dbReference>
<dbReference type="EMBL" id="CP136924">
    <property type="protein sequence ID" value="WXA03013.1"/>
    <property type="molecule type" value="Genomic_DNA"/>
</dbReference>
<organism evidence="1 3">
    <name type="scientific">Mangrovimonas cancribranchiae</name>
    <dbReference type="NCBI Taxonomy" id="3080055"/>
    <lineage>
        <taxon>Bacteria</taxon>
        <taxon>Pseudomonadati</taxon>
        <taxon>Bacteroidota</taxon>
        <taxon>Flavobacteriia</taxon>
        <taxon>Flavobacteriales</taxon>
        <taxon>Flavobacteriaceae</taxon>
        <taxon>Mangrovimonas</taxon>
    </lineage>
</organism>
<evidence type="ECO:0000313" key="3">
    <source>
        <dbReference type="Proteomes" id="UP001368318"/>
    </source>
</evidence>
<dbReference type="Proteomes" id="UP001368318">
    <property type="component" value="Chromosome"/>
</dbReference>
<gene>
    <name evidence="2" type="ORF">R3L15_06675</name>
    <name evidence="1" type="ORF">R3L16_00725</name>
</gene>